<evidence type="ECO:0000313" key="3">
    <source>
        <dbReference type="EMBL" id="QMV86210.1"/>
    </source>
</evidence>
<feature type="transmembrane region" description="Helical" evidence="2">
    <location>
        <begin position="141"/>
        <end position="160"/>
    </location>
</feature>
<feature type="transmembrane region" description="Helical" evidence="2">
    <location>
        <begin position="323"/>
        <end position="344"/>
    </location>
</feature>
<organism evidence="3 4">
    <name type="scientific">Corynebacterium hindlerae</name>
    <dbReference type="NCBI Taxonomy" id="699041"/>
    <lineage>
        <taxon>Bacteria</taxon>
        <taxon>Bacillati</taxon>
        <taxon>Actinomycetota</taxon>
        <taxon>Actinomycetes</taxon>
        <taxon>Mycobacteriales</taxon>
        <taxon>Corynebacteriaceae</taxon>
        <taxon>Corynebacterium</taxon>
    </lineage>
</organism>
<evidence type="ECO:0000313" key="4">
    <source>
        <dbReference type="Proteomes" id="UP000515570"/>
    </source>
</evidence>
<feature type="transmembrane region" description="Helical" evidence="2">
    <location>
        <begin position="262"/>
        <end position="286"/>
    </location>
</feature>
<keyword evidence="2" id="KW-0472">Membrane</keyword>
<dbReference type="PANTHER" id="PTHR37814">
    <property type="entry name" value="CONSERVED MEMBRANE PROTEIN"/>
    <property type="match status" value="1"/>
</dbReference>
<evidence type="ECO:0008006" key="5">
    <source>
        <dbReference type="Google" id="ProtNLM"/>
    </source>
</evidence>
<feature type="transmembrane region" description="Helical" evidence="2">
    <location>
        <begin position="115"/>
        <end position="134"/>
    </location>
</feature>
<dbReference type="PANTHER" id="PTHR37814:SF1">
    <property type="entry name" value="MEMBRANE PROTEIN"/>
    <property type="match status" value="1"/>
</dbReference>
<keyword evidence="2" id="KW-1133">Transmembrane helix</keyword>
<feature type="transmembrane region" description="Helical" evidence="2">
    <location>
        <begin position="184"/>
        <end position="206"/>
    </location>
</feature>
<evidence type="ECO:0000256" key="2">
    <source>
        <dbReference type="SAM" id="Phobius"/>
    </source>
</evidence>
<proteinExistence type="predicted"/>
<evidence type="ECO:0000256" key="1">
    <source>
        <dbReference type="SAM" id="MobiDB-lite"/>
    </source>
</evidence>
<gene>
    <name evidence="3" type="ORF">HW450_05745</name>
</gene>
<dbReference type="InterPro" id="IPR038728">
    <property type="entry name" value="YkvI-like"/>
</dbReference>
<feature type="transmembrane region" description="Helical" evidence="2">
    <location>
        <begin position="218"/>
        <end position="242"/>
    </location>
</feature>
<feature type="transmembrane region" description="Helical" evidence="2">
    <location>
        <begin position="34"/>
        <end position="57"/>
    </location>
</feature>
<feature type="region of interest" description="Disordered" evidence="1">
    <location>
        <begin position="431"/>
        <end position="467"/>
    </location>
</feature>
<feature type="transmembrane region" description="Helical" evidence="2">
    <location>
        <begin position="298"/>
        <end position="317"/>
    </location>
</feature>
<sequence>MLKRSISIAMAFVGIIVGAGFASGQEALQFFVAFGQWGVVGAVIAGVLMAVTAMIVLKFGSYFLAGEHTAVFDRVTHPIVARVLDYGIMATLFSVGFVMFAGAGANLQQQFGLPMWVGALLMLGLVIATGFLDVDRVSQVIGIATPFIIFFLVLAMVFSLRDAPSDLSTLQPYADSVQTTLPNWWVACLNYLGFNMIVAASMSIVIGGSQYDTKAAGWGGLFGGLIFAVLLVGLVLSLWVALPVVSHEDMPTLALVNNVNPLLGNVMAVVIYAMIYNTAIGMFYSMSRRLTANKPHRFRVVYIAMALVGFVLSFVGFKTLVSALYPLLGYVGVMLIATLIAAYLRGRTRINAEIERRETMRTLVSRMLNPATVFTRRHARKLRIVAEQSPVSNEELREAVLLEVADELAADDNVDFTDEQAAKLREKLAEEAEQNLKEAAANTAGQSPDDEERPDSETGSTRPLALH</sequence>
<dbReference type="RefSeq" id="WP_182387020.1">
    <property type="nucleotide sequence ID" value="NZ_CP059833.1"/>
</dbReference>
<dbReference type="AlphaFoldDB" id="A0A7G5FHW9"/>
<feature type="transmembrane region" description="Helical" evidence="2">
    <location>
        <begin position="83"/>
        <end position="103"/>
    </location>
</feature>
<accession>A0A7G5FHW9</accession>
<dbReference type="EMBL" id="CP059833">
    <property type="protein sequence ID" value="QMV86210.1"/>
    <property type="molecule type" value="Genomic_DNA"/>
</dbReference>
<dbReference type="Proteomes" id="UP000515570">
    <property type="component" value="Chromosome"/>
</dbReference>
<protein>
    <recommendedName>
        <fullName evidence="5">Membrane protein YkvI</fullName>
    </recommendedName>
</protein>
<name>A0A7G5FHW9_9CORY</name>
<reference evidence="3 4" key="1">
    <citation type="submission" date="2020-07" db="EMBL/GenBank/DDBJ databases">
        <title>non toxigenic Corynebacterium sp. nov from a clinical source.</title>
        <authorList>
            <person name="Bernier A.-M."/>
            <person name="Bernard K."/>
        </authorList>
    </citation>
    <scope>NUCLEOTIDE SEQUENCE [LARGE SCALE GENOMIC DNA]</scope>
    <source>
        <strain evidence="4">NML 93-0612</strain>
    </source>
</reference>
<keyword evidence="4" id="KW-1185">Reference proteome</keyword>
<keyword evidence="2" id="KW-0812">Transmembrane</keyword>